<dbReference type="RefSeq" id="WP_305756725.1">
    <property type="nucleotide sequence ID" value="NZ_JAPCKK010000031.1"/>
</dbReference>
<proteinExistence type="predicted"/>
<dbReference type="PANTHER" id="PTHR43630:SF2">
    <property type="entry name" value="GLYCOSYLTRANSFERASE"/>
    <property type="match status" value="1"/>
</dbReference>
<reference evidence="2 3" key="1">
    <citation type="submission" date="2022-10" db="EMBL/GenBank/DDBJ databases">
        <title>Paenibacillus description and whole genome data of maize root bacterial community.</title>
        <authorList>
            <person name="Marton D."/>
            <person name="Farkas M."/>
            <person name="Cserhati M."/>
        </authorList>
    </citation>
    <scope>NUCLEOTIDE SEQUENCE [LARGE SCALE GENOMIC DNA]</scope>
    <source>
        <strain evidence="2 3">P96</strain>
    </source>
</reference>
<protein>
    <submittedName>
        <fullName evidence="2">Glycosyltransferase family 2 protein</fullName>
    </submittedName>
</protein>
<keyword evidence="3" id="KW-1185">Reference proteome</keyword>
<accession>A0ABT9FWL4</accession>
<comment type="caution">
    <text evidence="2">The sequence shown here is derived from an EMBL/GenBank/DDBJ whole genome shotgun (WGS) entry which is preliminary data.</text>
</comment>
<sequence>MKKPSISLCMMVRNEEEVLPRCLRSVMHVADEIIVVDTGSADGTVAVAKSLGAKVIQMPWKDNFAAARNRGLEEATGDWIIWLDADEVLDRGEADQLKELLSRDIVLLMYLILFRAHLLNHKFIKYGHIEFNRIDLSNNEFKRAFICKRYNLNSVNFKRNLFFNYGAHLNNFCRVLNIRIEF</sequence>
<dbReference type="Pfam" id="PF00535">
    <property type="entry name" value="Glycos_transf_2"/>
    <property type="match status" value="1"/>
</dbReference>
<dbReference type="Gene3D" id="3.90.550.10">
    <property type="entry name" value="Spore Coat Polysaccharide Biosynthesis Protein SpsA, Chain A"/>
    <property type="match status" value="1"/>
</dbReference>
<dbReference type="InterPro" id="IPR001173">
    <property type="entry name" value="Glyco_trans_2-like"/>
</dbReference>
<gene>
    <name evidence="2" type="ORF">OIN60_20570</name>
</gene>
<dbReference type="InterPro" id="IPR029044">
    <property type="entry name" value="Nucleotide-diphossugar_trans"/>
</dbReference>
<evidence type="ECO:0000259" key="1">
    <source>
        <dbReference type="Pfam" id="PF00535"/>
    </source>
</evidence>
<dbReference type="EMBL" id="JAPCKK010000031">
    <property type="protein sequence ID" value="MDP4099119.1"/>
    <property type="molecule type" value="Genomic_DNA"/>
</dbReference>
<organism evidence="2 3">
    <name type="scientific">Paenibacillus zeirhizosphaerae</name>
    <dbReference type="NCBI Taxonomy" id="2987519"/>
    <lineage>
        <taxon>Bacteria</taxon>
        <taxon>Bacillati</taxon>
        <taxon>Bacillota</taxon>
        <taxon>Bacilli</taxon>
        <taxon>Bacillales</taxon>
        <taxon>Paenibacillaceae</taxon>
        <taxon>Paenibacillus</taxon>
    </lineage>
</organism>
<feature type="domain" description="Glycosyltransferase 2-like" evidence="1">
    <location>
        <begin position="7"/>
        <end position="103"/>
    </location>
</feature>
<dbReference type="CDD" id="cd02511">
    <property type="entry name" value="Beta4Glucosyltransferase"/>
    <property type="match status" value="1"/>
</dbReference>
<evidence type="ECO:0000313" key="3">
    <source>
        <dbReference type="Proteomes" id="UP001241848"/>
    </source>
</evidence>
<dbReference type="Proteomes" id="UP001241848">
    <property type="component" value="Unassembled WGS sequence"/>
</dbReference>
<name>A0ABT9FWL4_9BACL</name>
<dbReference type="SUPFAM" id="SSF53448">
    <property type="entry name" value="Nucleotide-diphospho-sugar transferases"/>
    <property type="match status" value="1"/>
</dbReference>
<dbReference type="PANTHER" id="PTHR43630">
    <property type="entry name" value="POLY-BETA-1,6-N-ACETYL-D-GLUCOSAMINE SYNTHASE"/>
    <property type="match status" value="1"/>
</dbReference>
<evidence type="ECO:0000313" key="2">
    <source>
        <dbReference type="EMBL" id="MDP4099119.1"/>
    </source>
</evidence>